<protein>
    <submittedName>
        <fullName evidence="2">Uncharacterized protein</fullName>
    </submittedName>
</protein>
<dbReference type="RefSeq" id="XP_040668803.1">
    <property type="nucleotide sequence ID" value="XM_040816111.1"/>
</dbReference>
<dbReference type="Proteomes" id="UP000184073">
    <property type="component" value="Unassembled WGS sequence"/>
</dbReference>
<feature type="transmembrane region" description="Helical" evidence="1">
    <location>
        <begin position="195"/>
        <end position="217"/>
    </location>
</feature>
<sequence>MQPLGKPRPATMPQLRNLPYYALYLFTWPYYGTLVRYTIEPLERISAPQKDLLELSERVRDFALGKGEELKYISFAATINTALTVATWPRLDGSPWAVSALLYTSLFFTIGALVTGSQHLMFFHKMCPSNNHSMADGPCDAGMHNMFQVARAQFLDARSRSWTVIFRPEVGGATDSLLLHRSINPSMVLTWQCPIALMAWSWVSYSVSIVVLIAKPFMVANDTDERKTAIFGLTAGAMMFIAFLWSSWFTFQTARSFKNVNTYRGLPK</sequence>
<proteinExistence type="predicted"/>
<name>A0A1L9PNE7_ASPVE</name>
<dbReference type="AlphaFoldDB" id="A0A1L9PNE7"/>
<feature type="transmembrane region" description="Helical" evidence="1">
    <location>
        <begin position="20"/>
        <end position="39"/>
    </location>
</feature>
<dbReference type="EMBL" id="KV878130">
    <property type="protein sequence ID" value="OJJ03041.1"/>
    <property type="molecule type" value="Genomic_DNA"/>
</dbReference>
<feature type="transmembrane region" description="Helical" evidence="1">
    <location>
        <begin position="229"/>
        <end position="251"/>
    </location>
</feature>
<accession>A0A1L9PNE7</accession>
<feature type="transmembrane region" description="Helical" evidence="1">
    <location>
        <begin position="95"/>
        <end position="116"/>
    </location>
</feature>
<dbReference type="GeneID" id="63731622"/>
<reference evidence="3" key="1">
    <citation type="journal article" date="2017" name="Genome Biol.">
        <title>Comparative genomics reveals high biological diversity and specific adaptations in the industrially and medically important fungal genus Aspergillus.</title>
        <authorList>
            <person name="de Vries R.P."/>
            <person name="Riley R."/>
            <person name="Wiebenga A."/>
            <person name="Aguilar-Osorio G."/>
            <person name="Amillis S."/>
            <person name="Uchima C.A."/>
            <person name="Anderluh G."/>
            <person name="Asadollahi M."/>
            <person name="Askin M."/>
            <person name="Barry K."/>
            <person name="Battaglia E."/>
            <person name="Bayram O."/>
            <person name="Benocci T."/>
            <person name="Braus-Stromeyer S.A."/>
            <person name="Caldana C."/>
            <person name="Canovas D."/>
            <person name="Cerqueira G.C."/>
            <person name="Chen F."/>
            <person name="Chen W."/>
            <person name="Choi C."/>
            <person name="Clum A."/>
            <person name="Dos Santos R.A."/>
            <person name="Damasio A.R."/>
            <person name="Diallinas G."/>
            <person name="Emri T."/>
            <person name="Fekete E."/>
            <person name="Flipphi M."/>
            <person name="Freyberg S."/>
            <person name="Gallo A."/>
            <person name="Gournas C."/>
            <person name="Habgood R."/>
            <person name="Hainaut M."/>
            <person name="Harispe M.L."/>
            <person name="Henrissat B."/>
            <person name="Hilden K.S."/>
            <person name="Hope R."/>
            <person name="Hossain A."/>
            <person name="Karabika E."/>
            <person name="Karaffa L."/>
            <person name="Karanyi Z."/>
            <person name="Krasevec N."/>
            <person name="Kuo A."/>
            <person name="Kusch H."/>
            <person name="LaButti K."/>
            <person name="Lagendijk E.L."/>
            <person name="Lapidus A."/>
            <person name="Levasseur A."/>
            <person name="Lindquist E."/>
            <person name="Lipzen A."/>
            <person name="Logrieco A.F."/>
            <person name="MacCabe A."/>
            <person name="Maekelae M.R."/>
            <person name="Malavazi I."/>
            <person name="Melin P."/>
            <person name="Meyer V."/>
            <person name="Mielnichuk N."/>
            <person name="Miskei M."/>
            <person name="Molnar A.P."/>
            <person name="Mule G."/>
            <person name="Ngan C.Y."/>
            <person name="Orejas M."/>
            <person name="Orosz E."/>
            <person name="Ouedraogo J.P."/>
            <person name="Overkamp K.M."/>
            <person name="Park H.-S."/>
            <person name="Perrone G."/>
            <person name="Piumi F."/>
            <person name="Punt P.J."/>
            <person name="Ram A.F."/>
            <person name="Ramon A."/>
            <person name="Rauscher S."/>
            <person name="Record E."/>
            <person name="Riano-Pachon D.M."/>
            <person name="Robert V."/>
            <person name="Roehrig J."/>
            <person name="Ruller R."/>
            <person name="Salamov A."/>
            <person name="Salih N.S."/>
            <person name="Samson R.A."/>
            <person name="Sandor E."/>
            <person name="Sanguinetti M."/>
            <person name="Schuetze T."/>
            <person name="Sepcic K."/>
            <person name="Shelest E."/>
            <person name="Sherlock G."/>
            <person name="Sophianopoulou V."/>
            <person name="Squina F.M."/>
            <person name="Sun H."/>
            <person name="Susca A."/>
            <person name="Todd R.B."/>
            <person name="Tsang A."/>
            <person name="Unkles S.E."/>
            <person name="van de Wiele N."/>
            <person name="van Rossen-Uffink D."/>
            <person name="Oliveira J.V."/>
            <person name="Vesth T.C."/>
            <person name="Visser J."/>
            <person name="Yu J.-H."/>
            <person name="Zhou M."/>
            <person name="Andersen M.R."/>
            <person name="Archer D.B."/>
            <person name="Baker S.E."/>
            <person name="Benoit I."/>
            <person name="Brakhage A.A."/>
            <person name="Braus G.H."/>
            <person name="Fischer R."/>
            <person name="Frisvad J.C."/>
            <person name="Goldman G.H."/>
            <person name="Houbraken J."/>
            <person name="Oakley B."/>
            <person name="Pocsi I."/>
            <person name="Scazzocchio C."/>
            <person name="Seiboth B."/>
            <person name="vanKuyk P.A."/>
            <person name="Wortman J."/>
            <person name="Dyer P.S."/>
            <person name="Grigoriev I.V."/>
        </authorList>
    </citation>
    <scope>NUCLEOTIDE SEQUENCE [LARGE SCALE GENOMIC DNA]</scope>
    <source>
        <strain evidence="3">CBS 583.65</strain>
    </source>
</reference>
<evidence type="ECO:0000313" key="3">
    <source>
        <dbReference type="Proteomes" id="UP000184073"/>
    </source>
</evidence>
<evidence type="ECO:0000256" key="1">
    <source>
        <dbReference type="SAM" id="Phobius"/>
    </source>
</evidence>
<organism evidence="2 3">
    <name type="scientific">Aspergillus versicolor CBS 583.65</name>
    <dbReference type="NCBI Taxonomy" id="1036611"/>
    <lineage>
        <taxon>Eukaryota</taxon>
        <taxon>Fungi</taxon>
        <taxon>Dikarya</taxon>
        <taxon>Ascomycota</taxon>
        <taxon>Pezizomycotina</taxon>
        <taxon>Eurotiomycetes</taxon>
        <taxon>Eurotiomycetidae</taxon>
        <taxon>Eurotiales</taxon>
        <taxon>Aspergillaceae</taxon>
        <taxon>Aspergillus</taxon>
        <taxon>Aspergillus subgen. Nidulantes</taxon>
    </lineage>
</organism>
<keyword evidence="3" id="KW-1185">Reference proteome</keyword>
<dbReference type="VEuPathDB" id="FungiDB:ASPVEDRAFT_713041"/>
<gene>
    <name evidence="2" type="ORF">ASPVEDRAFT_713041</name>
</gene>
<evidence type="ECO:0000313" key="2">
    <source>
        <dbReference type="EMBL" id="OJJ03041.1"/>
    </source>
</evidence>
<keyword evidence="1" id="KW-1133">Transmembrane helix</keyword>
<dbReference type="OrthoDB" id="4523319at2759"/>
<keyword evidence="1" id="KW-0472">Membrane</keyword>
<keyword evidence="1" id="KW-0812">Transmembrane</keyword>